<feature type="domain" description="Carbohydrate kinase PfkB" evidence="13">
    <location>
        <begin position="2"/>
        <end position="310"/>
    </location>
</feature>
<dbReference type="OMA" id="DIVLIQQ"/>
<evidence type="ECO:0000256" key="7">
    <source>
        <dbReference type="ARBA" id="ARBA00022777"/>
    </source>
</evidence>
<dbReference type="InParanoid" id="A0A0G4E9K8"/>
<keyword evidence="11 12" id="KW-0119">Carbohydrate metabolism</keyword>
<comment type="subcellular location">
    <subcellularLocation>
        <location evidence="12">Cytoplasm</location>
    </subcellularLocation>
    <subcellularLocation>
        <location evidence="12">Nucleus</location>
    </subcellularLocation>
</comment>
<comment type="catalytic activity">
    <reaction evidence="12">
        <text>D-ribose + ATP = D-ribose 5-phosphate + ADP + H(+)</text>
        <dbReference type="Rhea" id="RHEA:13697"/>
        <dbReference type="ChEBI" id="CHEBI:15378"/>
        <dbReference type="ChEBI" id="CHEBI:30616"/>
        <dbReference type="ChEBI" id="CHEBI:47013"/>
        <dbReference type="ChEBI" id="CHEBI:78346"/>
        <dbReference type="ChEBI" id="CHEBI:456216"/>
        <dbReference type="EC" id="2.7.1.15"/>
    </reaction>
</comment>
<keyword evidence="9 12" id="KW-0460">Magnesium</keyword>
<dbReference type="InterPro" id="IPR011877">
    <property type="entry name" value="Ribokinase"/>
</dbReference>
<dbReference type="CDD" id="cd01174">
    <property type="entry name" value="ribokinase"/>
    <property type="match status" value="1"/>
</dbReference>
<evidence type="ECO:0000256" key="6">
    <source>
        <dbReference type="ARBA" id="ARBA00022741"/>
    </source>
</evidence>
<evidence type="ECO:0000259" key="13">
    <source>
        <dbReference type="Pfam" id="PF00294"/>
    </source>
</evidence>
<evidence type="ECO:0000256" key="8">
    <source>
        <dbReference type="ARBA" id="ARBA00022840"/>
    </source>
</evidence>
<feature type="binding site" evidence="12">
    <location>
        <begin position="38"/>
        <end position="42"/>
    </location>
    <ligand>
        <name>substrate</name>
    </ligand>
</feature>
<dbReference type="PANTHER" id="PTHR10584">
    <property type="entry name" value="SUGAR KINASE"/>
    <property type="match status" value="1"/>
</dbReference>
<feature type="binding site" evidence="12">
    <location>
        <begin position="10"/>
        <end position="12"/>
    </location>
    <ligand>
        <name>substrate</name>
    </ligand>
</feature>
<dbReference type="OrthoDB" id="432447at2759"/>
<dbReference type="GO" id="GO:0005524">
    <property type="term" value="F:ATP binding"/>
    <property type="evidence" value="ECO:0007669"/>
    <property type="project" value="UniProtKB-UniRule"/>
</dbReference>
<comment type="similarity">
    <text evidence="1">Belongs to the carbohydrate kinase pfkB family.</text>
</comment>
<comment type="similarity">
    <text evidence="12">Belongs to the carbohydrate kinase PfkB family. Ribokinase subfamily.</text>
</comment>
<sequence>MDVVVVGGANMDLVSFVPRLPHLGETLLGHSFMTCHGGKGANQAVQAAKLVKDASAVGVIAKLGDDANGKEIRESWERIGMDRSGVLTTTESHTAVAPICVTDDGANAIVVVPGAAALLSIEDLHTPPIKQLLAQAKVVVGQLEIPPEITLEAFKIARASNPSVTTILNAAPAPEKLLEGFFANTTLLCVNQEEAATLSRLPCSILAEAKEACEALLDAEGPCPTMQVVITLGKDGCMAAERFNGTGPILTTHVATPKIPPEQIVDTTGAGDSFVGALAVLIARGAKLVDACEKACVVAGESVKSKGAQGGYVGRDQLPASVTNAL</sequence>
<dbReference type="GO" id="GO:0019303">
    <property type="term" value="P:D-ribose catabolic process"/>
    <property type="evidence" value="ECO:0007669"/>
    <property type="project" value="UniProtKB-UniRule"/>
</dbReference>
<dbReference type="EC" id="2.7.1.15" evidence="2 12"/>
<keyword evidence="8 12" id="KW-0067">ATP-binding</keyword>
<keyword evidence="4 12" id="KW-0808">Transferase</keyword>
<evidence type="ECO:0000256" key="9">
    <source>
        <dbReference type="ARBA" id="ARBA00022842"/>
    </source>
</evidence>
<comment type="cofactor">
    <cofactor evidence="12">
        <name>Mg(2+)</name>
        <dbReference type="ChEBI" id="CHEBI:18420"/>
    </cofactor>
    <text evidence="12">Requires a divalent cation, most likely magnesium in vivo, as an electrophilic catalyst to aid phosphoryl group transfer. It is the chelate of the metal and the nucleotide that is the actual substrate.</text>
</comment>
<accession>A0A0G4E9K8</accession>
<comment type="function">
    <text evidence="12">Catalyzes the phosphorylation of ribose at O-5 in a reaction requiring ATP and magnesium. The resulting D-ribose-5-phosphate can then be used either for sythesis of nucleotides, histidine, and tryptophan, or as a component of the pentose phosphate pathway.</text>
</comment>
<dbReference type="InterPro" id="IPR002139">
    <property type="entry name" value="Ribo/fructo_kinase"/>
</dbReference>
<protein>
    <recommendedName>
        <fullName evidence="3 12">Ribokinase</fullName>
        <shortName evidence="12">RK</shortName>
        <ecNumber evidence="2 12">2.7.1.15</ecNumber>
    </recommendedName>
</protein>
<dbReference type="GO" id="GO:0005829">
    <property type="term" value="C:cytosol"/>
    <property type="evidence" value="ECO:0007669"/>
    <property type="project" value="TreeGrafter"/>
</dbReference>
<evidence type="ECO:0000256" key="4">
    <source>
        <dbReference type="ARBA" id="ARBA00022679"/>
    </source>
</evidence>
<feature type="active site" description="Proton acceptor" evidence="12">
    <location>
        <position position="272"/>
    </location>
</feature>
<feature type="binding site" evidence="12">
    <location>
        <position position="307"/>
    </location>
    <ligand>
        <name>K(+)</name>
        <dbReference type="ChEBI" id="CHEBI:29103"/>
    </ligand>
</feature>
<dbReference type="AlphaFoldDB" id="A0A0G4E9K8"/>
<name>A0A0G4E9K8_VITBC</name>
<keyword evidence="5 12" id="KW-0479">Metal-binding</keyword>
<dbReference type="InterPro" id="IPR029056">
    <property type="entry name" value="Ribokinase-like"/>
</dbReference>
<keyword evidence="10 12" id="KW-0630">Potassium</keyword>
<feature type="binding site" evidence="12">
    <location>
        <position position="191"/>
    </location>
    <ligand>
        <name>ATP</name>
        <dbReference type="ChEBI" id="CHEBI:30616"/>
    </ligand>
</feature>
<keyword evidence="15" id="KW-1185">Reference proteome</keyword>
<dbReference type="HAMAP" id="MF_01987">
    <property type="entry name" value="Ribokinase"/>
    <property type="match status" value="1"/>
</dbReference>
<feature type="binding site" evidence="12">
    <location>
        <position position="256"/>
    </location>
    <ligand>
        <name>ATP</name>
        <dbReference type="ChEBI" id="CHEBI:30616"/>
    </ligand>
</feature>
<dbReference type="EMBL" id="CDMY01000061">
    <property type="protein sequence ID" value="CEL92297.1"/>
    <property type="molecule type" value="Genomic_DNA"/>
</dbReference>
<dbReference type="GO" id="GO:0004747">
    <property type="term" value="F:ribokinase activity"/>
    <property type="evidence" value="ECO:0007669"/>
    <property type="project" value="UniProtKB-UniRule"/>
</dbReference>
<feature type="binding site" evidence="12">
    <location>
        <position position="268"/>
    </location>
    <ligand>
        <name>K(+)</name>
        <dbReference type="ChEBI" id="CHEBI:29103"/>
    </ligand>
</feature>
<dbReference type="SUPFAM" id="SSF53613">
    <property type="entry name" value="Ribokinase-like"/>
    <property type="match status" value="1"/>
</dbReference>
<dbReference type="PANTHER" id="PTHR10584:SF166">
    <property type="entry name" value="RIBOKINASE"/>
    <property type="match status" value="1"/>
</dbReference>
<keyword evidence="12" id="KW-0539">Nucleus</keyword>
<dbReference type="PROSITE" id="PS00584">
    <property type="entry name" value="PFKB_KINASES_2"/>
    <property type="match status" value="1"/>
</dbReference>
<dbReference type="GO" id="GO:0005634">
    <property type="term" value="C:nucleus"/>
    <property type="evidence" value="ECO:0007669"/>
    <property type="project" value="UniProtKB-SubCell"/>
</dbReference>
<dbReference type="Proteomes" id="UP000041254">
    <property type="component" value="Unassembled WGS sequence"/>
</dbReference>
<dbReference type="PhylomeDB" id="A0A0G4E9K8"/>
<evidence type="ECO:0000256" key="3">
    <source>
        <dbReference type="ARBA" id="ARBA00016943"/>
    </source>
</evidence>
<feature type="binding site" evidence="12">
    <location>
        <position position="302"/>
    </location>
    <ligand>
        <name>K(+)</name>
        <dbReference type="ChEBI" id="CHEBI:29103"/>
    </ligand>
</feature>
<dbReference type="STRING" id="1169540.A0A0G4E9K8"/>
<dbReference type="InterPro" id="IPR011611">
    <property type="entry name" value="PfkB_dom"/>
</dbReference>
<evidence type="ECO:0000256" key="5">
    <source>
        <dbReference type="ARBA" id="ARBA00022723"/>
    </source>
</evidence>
<proteinExistence type="inferred from homology"/>
<reference evidence="14 15" key="1">
    <citation type="submission" date="2014-11" db="EMBL/GenBank/DDBJ databases">
        <authorList>
            <person name="Zhu J."/>
            <person name="Qi W."/>
            <person name="Song R."/>
        </authorList>
    </citation>
    <scope>NUCLEOTIDE SEQUENCE [LARGE SCALE GENOMIC DNA]</scope>
</reference>
<keyword evidence="7 12" id="KW-0418">Kinase</keyword>
<feature type="binding site" evidence="12">
    <location>
        <position position="144"/>
    </location>
    <ligand>
        <name>substrate</name>
    </ligand>
</feature>
<comment type="pathway">
    <text evidence="12">Carbohydrate metabolism; D-ribose degradation; D-ribose 5-phosphate from beta-D-ribopyranose: step 2/2.</text>
</comment>
<dbReference type="InterPro" id="IPR002173">
    <property type="entry name" value="Carboh/pur_kinase_PfkB_CS"/>
</dbReference>
<evidence type="ECO:0000256" key="10">
    <source>
        <dbReference type="ARBA" id="ARBA00022958"/>
    </source>
</evidence>
<evidence type="ECO:0000256" key="11">
    <source>
        <dbReference type="ARBA" id="ARBA00023277"/>
    </source>
</evidence>
<comment type="activity regulation">
    <text evidence="12">Activated by a monovalent cation that binds near, but not in, the active site. The most likely occupant of the site in vivo is potassium. Ion binding induces a conformational change that may alter substrate affinity.</text>
</comment>
<feature type="binding site" evidence="12">
    <location>
        <position position="305"/>
    </location>
    <ligand>
        <name>K(+)</name>
        <dbReference type="ChEBI" id="CHEBI:29103"/>
    </ligand>
</feature>
<feature type="binding site" evidence="12">
    <location>
        <position position="272"/>
    </location>
    <ligand>
        <name>substrate</name>
    </ligand>
</feature>
<dbReference type="PRINTS" id="PR00990">
    <property type="entry name" value="RIBOKINASE"/>
</dbReference>
<comment type="caution">
    <text evidence="12">Lacks conserved residue(s) required for the propagation of feature annotation.</text>
</comment>
<evidence type="ECO:0000256" key="1">
    <source>
        <dbReference type="ARBA" id="ARBA00005380"/>
    </source>
</evidence>
<evidence type="ECO:0000313" key="15">
    <source>
        <dbReference type="Proteomes" id="UP000041254"/>
    </source>
</evidence>
<dbReference type="GO" id="GO:0046872">
    <property type="term" value="F:metal ion binding"/>
    <property type="evidence" value="ECO:0007669"/>
    <property type="project" value="UniProtKB-KW"/>
</dbReference>
<feature type="binding site" evidence="12">
    <location>
        <position position="266"/>
    </location>
    <ligand>
        <name>K(+)</name>
        <dbReference type="ChEBI" id="CHEBI:29103"/>
    </ligand>
</feature>
<dbReference type="Gene3D" id="3.40.1190.20">
    <property type="match status" value="1"/>
</dbReference>
<feature type="binding site" evidence="12">
    <location>
        <begin position="231"/>
        <end position="236"/>
    </location>
    <ligand>
        <name>ATP</name>
        <dbReference type="ChEBI" id="CHEBI:30616"/>
    </ligand>
</feature>
<dbReference type="UniPathway" id="UPA00916">
    <property type="reaction ID" value="UER00889"/>
</dbReference>
<dbReference type="VEuPathDB" id="CryptoDB:Vbra_11023"/>
<feature type="binding site" evidence="12">
    <location>
        <begin position="271"/>
        <end position="272"/>
    </location>
    <ligand>
        <name>ATP</name>
        <dbReference type="ChEBI" id="CHEBI:30616"/>
    </ligand>
</feature>
<evidence type="ECO:0000313" key="14">
    <source>
        <dbReference type="EMBL" id="CEL92297.1"/>
    </source>
</evidence>
<organism evidence="14 15">
    <name type="scientific">Vitrella brassicaformis (strain CCMP3155)</name>
    <dbReference type="NCBI Taxonomy" id="1169540"/>
    <lineage>
        <taxon>Eukaryota</taxon>
        <taxon>Sar</taxon>
        <taxon>Alveolata</taxon>
        <taxon>Colpodellida</taxon>
        <taxon>Vitrellaceae</taxon>
        <taxon>Vitrella</taxon>
    </lineage>
</organism>
<comment type="subunit">
    <text evidence="12">Homodimer.</text>
</comment>
<dbReference type="Pfam" id="PF00294">
    <property type="entry name" value="PfkB"/>
    <property type="match status" value="1"/>
</dbReference>
<keyword evidence="6 12" id="KW-0547">Nucleotide-binding</keyword>
<evidence type="ECO:0000256" key="12">
    <source>
        <dbReference type="HAMAP-Rule" id="MF_03215"/>
    </source>
</evidence>
<gene>
    <name evidence="14" type="ORF">Vbra_11023</name>
</gene>
<evidence type="ECO:0000256" key="2">
    <source>
        <dbReference type="ARBA" id="ARBA00012035"/>
    </source>
</evidence>
<keyword evidence="12" id="KW-0963">Cytoplasm</keyword>